<feature type="region of interest" description="Disordered" evidence="6">
    <location>
        <begin position="346"/>
        <end position="373"/>
    </location>
</feature>
<sequence>MYARRIRGRNQRWGLVFQQWKHLIKPHCQDHACYRSLIHPYSVRTGSSDVRMIRRSVLYSSYTRGVAPAFINAGFYGRSAPCLSNHQLRLYSSKGDGRNASEDNYRPVNDGANFDKGKTRREKFGNDVKPCDVHAQLGEQDQKEWLNNEKLSIESKKKESPFLTRREKFKNEFLRRVVPWQKIHVSWETFPYYIHKNTKNILVECVASNLKHKELSASYGARLPSSSGRILLQSVPGTELYRERVVRALARELQVPLLVLDSSVLAPYDFGDDCSSESESDEDNLESVVDGTSESDIEDENDASNEEDWTSSNETRTDCSDEDEVQATAEAALKKLVPYNLEEFEKRVSGESESSSESSKTEADESANKSKQLLKKGDRVKYIGPNVQSEASKRIILGKIPTSDGPTNVYTSIRGRSLCSGQRGEVYEVNGDRVAVILDISTDNRAKEEKDEKSTEESASPPVYWLNVKDVEHDHDTQAEDCYIAMEALCEVLNSKQPLIVYFQDSSQWLSRAVPKSKRKEFVSKVHEMFDKLSGPVVLICGQNRVETGSKEKEKFTMILPNFGRLAKLPLPLKRLTEGLKATKRSTDDEIYKLFTNVLCIHPPKEEDLLRIFNKQLDEDRRIVISRSNLNELQKVLEENELSCLDLLQTNTDGVILTKRKAEKVVGWAKNHYLSSCTLPSIKGERLCLPRESLEVAVMRLKEEETLSRKPAQNLKNLAKDEYESNFVSAVVAPGEIGVKFDDIGALEDVKKALNELVILPMRRPELFSHGNLLRPCKGILLFGPPGTGKTLLAKALATEAGANFISITGSALTSKWFGDAEKLTKALFSFASKLAPVIIFVDEVDSLLGARGGGFEHEATRRMRNEFMAAWDGLRSKDSQRILILGATNRPFDLDDAVIRRLPRRIYVDLPDAGNRMKILKIFLAQENIGCNFSFEGLANATEGYSGSDLKNLCIAAAYRPVQELLEEENKGGKNDAAGVLRPLNLDDFIQSKAKVGPSVAYDAASMNELRKWNEQYGEGGSRRKSPFGF</sequence>
<dbReference type="EMBL" id="JAIQCV010000008">
    <property type="protein sequence ID" value="KAH1074018.1"/>
    <property type="molecule type" value="Genomic_DNA"/>
</dbReference>
<dbReference type="InterPro" id="IPR027417">
    <property type="entry name" value="P-loop_NTPase"/>
</dbReference>
<dbReference type="GO" id="GO:0005741">
    <property type="term" value="C:mitochondrial outer membrane"/>
    <property type="evidence" value="ECO:0007669"/>
    <property type="project" value="UniProtKB-SubCell"/>
</dbReference>
<dbReference type="Gene3D" id="3.40.50.300">
    <property type="entry name" value="P-loop containing nucleotide triphosphate hydrolases"/>
    <property type="match status" value="1"/>
</dbReference>
<dbReference type="PROSITE" id="PS00674">
    <property type="entry name" value="AAA"/>
    <property type="match status" value="1"/>
</dbReference>
<keyword evidence="9" id="KW-1185">Reference proteome</keyword>
<feature type="compositionally biased region" description="Acidic residues" evidence="6">
    <location>
        <begin position="271"/>
        <end position="285"/>
    </location>
</feature>
<gene>
    <name evidence="8" type="ORF">J1N35_026346</name>
</gene>
<keyword evidence="3" id="KW-0472">Membrane</keyword>
<reference evidence="8 9" key="1">
    <citation type="journal article" date="2021" name="Plant Biotechnol. J.">
        <title>Multi-omics assisted identification of the key and species-specific regulatory components of drought-tolerant mechanisms in Gossypium stocksii.</title>
        <authorList>
            <person name="Yu D."/>
            <person name="Ke L."/>
            <person name="Zhang D."/>
            <person name="Wu Y."/>
            <person name="Sun Y."/>
            <person name="Mei J."/>
            <person name="Sun J."/>
            <person name="Sun Y."/>
        </authorList>
    </citation>
    <scope>NUCLEOTIDE SEQUENCE [LARGE SCALE GENOMIC DNA]</scope>
    <source>
        <strain evidence="9">cv. E1</strain>
        <tissue evidence="8">Leaf</tissue>
    </source>
</reference>
<proteinExistence type="predicted"/>
<comment type="subcellular location">
    <subcellularLocation>
        <location evidence="1">Mitochondrion outer membrane</location>
        <topology evidence="1">Single-pass membrane protein</topology>
    </subcellularLocation>
</comment>
<evidence type="ECO:0000256" key="3">
    <source>
        <dbReference type="ARBA" id="ARBA00022787"/>
    </source>
</evidence>
<dbReference type="SUPFAM" id="SSF52540">
    <property type="entry name" value="P-loop containing nucleoside triphosphate hydrolases"/>
    <property type="match status" value="1"/>
</dbReference>
<keyword evidence="3" id="KW-1000">Mitochondrion outer membrane</keyword>
<evidence type="ECO:0000313" key="8">
    <source>
        <dbReference type="EMBL" id="KAH1074018.1"/>
    </source>
</evidence>
<organism evidence="8 9">
    <name type="scientific">Gossypium stocksii</name>
    <dbReference type="NCBI Taxonomy" id="47602"/>
    <lineage>
        <taxon>Eukaryota</taxon>
        <taxon>Viridiplantae</taxon>
        <taxon>Streptophyta</taxon>
        <taxon>Embryophyta</taxon>
        <taxon>Tracheophyta</taxon>
        <taxon>Spermatophyta</taxon>
        <taxon>Magnoliopsida</taxon>
        <taxon>eudicotyledons</taxon>
        <taxon>Gunneridae</taxon>
        <taxon>Pentapetalae</taxon>
        <taxon>rosids</taxon>
        <taxon>malvids</taxon>
        <taxon>Malvales</taxon>
        <taxon>Malvaceae</taxon>
        <taxon>Malvoideae</taxon>
        <taxon>Gossypium</taxon>
    </lineage>
</organism>
<dbReference type="GO" id="GO:0005524">
    <property type="term" value="F:ATP binding"/>
    <property type="evidence" value="ECO:0007669"/>
    <property type="project" value="UniProtKB-KW"/>
</dbReference>
<dbReference type="Gene3D" id="1.10.8.60">
    <property type="match status" value="1"/>
</dbReference>
<dbReference type="OrthoDB" id="10254455at2759"/>
<feature type="compositionally biased region" description="Acidic residues" evidence="6">
    <location>
        <begin position="293"/>
        <end position="309"/>
    </location>
</feature>
<evidence type="ECO:0000256" key="1">
    <source>
        <dbReference type="ARBA" id="ARBA00004572"/>
    </source>
</evidence>
<dbReference type="InterPro" id="IPR003959">
    <property type="entry name" value="ATPase_AAA_core"/>
</dbReference>
<dbReference type="FunFam" id="3.40.50.300:FF:000416">
    <property type="entry name" value="p-loop nucleoside triphosphate hydrolase superfamily protein"/>
    <property type="match status" value="1"/>
</dbReference>
<keyword evidence="4" id="KW-0067">ATP-binding</keyword>
<dbReference type="InterPro" id="IPR041569">
    <property type="entry name" value="AAA_lid_3"/>
</dbReference>
<feature type="region of interest" description="Disordered" evidence="6">
    <location>
        <begin position="99"/>
        <end position="119"/>
    </location>
</feature>
<protein>
    <recommendedName>
        <fullName evidence="7">AAA+ ATPase domain-containing protein</fullName>
    </recommendedName>
</protein>
<dbReference type="InterPro" id="IPR051701">
    <property type="entry name" value="Mito_OM_Translocase_MSP1"/>
</dbReference>
<dbReference type="PANTHER" id="PTHR45644:SF78">
    <property type="entry name" value="P-LOOP CONTAINING NUCLEOSIDE TRIPHOSPHATE HYDROLASES SUPERFAMILY PROTEIN"/>
    <property type="match status" value="1"/>
</dbReference>
<evidence type="ECO:0000313" key="9">
    <source>
        <dbReference type="Proteomes" id="UP000828251"/>
    </source>
</evidence>
<feature type="domain" description="AAA+ ATPase" evidence="7">
    <location>
        <begin position="776"/>
        <end position="913"/>
    </location>
</feature>
<dbReference type="SMART" id="SM00382">
    <property type="entry name" value="AAA"/>
    <property type="match status" value="1"/>
</dbReference>
<feature type="region of interest" description="Disordered" evidence="6">
    <location>
        <begin position="271"/>
        <end position="324"/>
    </location>
</feature>
<feature type="compositionally biased region" description="Basic and acidic residues" evidence="6">
    <location>
        <begin position="359"/>
        <end position="368"/>
    </location>
</feature>
<keyword evidence="2" id="KW-0547">Nucleotide-binding</keyword>
<evidence type="ECO:0000256" key="2">
    <source>
        <dbReference type="ARBA" id="ARBA00022741"/>
    </source>
</evidence>
<dbReference type="Proteomes" id="UP000828251">
    <property type="component" value="Unassembled WGS sequence"/>
</dbReference>
<dbReference type="AlphaFoldDB" id="A0A9D3V9I8"/>
<accession>A0A9D3V9I8</accession>
<dbReference type="PANTHER" id="PTHR45644">
    <property type="entry name" value="AAA ATPASE, PUTATIVE (AFU_ORTHOLOGUE AFUA_2G12920)-RELATED-RELATED"/>
    <property type="match status" value="1"/>
</dbReference>
<evidence type="ECO:0000259" key="7">
    <source>
        <dbReference type="SMART" id="SM00382"/>
    </source>
</evidence>
<evidence type="ECO:0000256" key="5">
    <source>
        <dbReference type="ARBA" id="ARBA00023128"/>
    </source>
</evidence>
<dbReference type="InterPro" id="IPR003593">
    <property type="entry name" value="AAA+_ATPase"/>
</dbReference>
<dbReference type="GO" id="GO:0016887">
    <property type="term" value="F:ATP hydrolysis activity"/>
    <property type="evidence" value="ECO:0007669"/>
    <property type="project" value="InterPro"/>
</dbReference>
<dbReference type="Pfam" id="PF17862">
    <property type="entry name" value="AAA_lid_3"/>
    <property type="match status" value="1"/>
</dbReference>
<name>A0A9D3V9I8_9ROSI</name>
<evidence type="ECO:0000256" key="4">
    <source>
        <dbReference type="ARBA" id="ARBA00022840"/>
    </source>
</evidence>
<comment type="caution">
    <text evidence="8">The sequence shown here is derived from an EMBL/GenBank/DDBJ whole genome shotgun (WGS) entry which is preliminary data.</text>
</comment>
<dbReference type="InterPro" id="IPR003960">
    <property type="entry name" value="ATPase_AAA_CS"/>
</dbReference>
<dbReference type="Pfam" id="PF00004">
    <property type="entry name" value="AAA"/>
    <property type="match status" value="1"/>
</dbReference>
<evidence type="ECO:0000256" key="6">
    <source>
        <dbReference type="SAM" id="MobiDB-lite"/>
    </source>
</evidence>
<keyword evidence="5" id="KW-0496">Mitochondrion</keyword>